<dbReference type="InterPro" id="IPR036388">
    <property type="entry name" value="WH-like_DNA-bd_sf"/>
</dbReference>
<dbReference type="CDD" id="cd08414">
    <property type="entry name" value="PBP2_LTTR_aromatics_like"/>
    <property type="match status" value="1"/>
</dbReference>
<sequence>MLELREIECLITLGEQLHFGRTGRKLRISQSRVSRMLQDAEQKIGGQLFDRTSREVRMTALGKLLIDRLRPLYGELNDVYADAVALSRGATGTTRLGFTGAAGGGYAARLIRAARTYAPECHVVLREVPCGDLLGPLRRDEVDLLVARLPVIEADLTVGPVLGTELRVLAVALDHPLANRSFVRIEDIADETVFRLASTAPDYWQDHQVPLVTPAGRTLRLGQEVQTCQEILCLTAAGQGVAPLAKSVARYYAQPDVAFVPIQDLPATSVALIWRTAEENARIRALAYCGRQIGGEQDVLERMSA</sequence>
<organism evidence="6 7">
    <name type="scientific">Streptomyces yokosukanensis</name>
    <dbReference type="NCBI Taxonomy" id="67386"/>
    <lineage>
        <taxon>Bacteria</taxon>
        <taxon>Bacillati</taxon>
        <taxon>Actinomycetota</taxon>
        <taxon>Actinomycetes</taxon>
        <taxon>Kitasatosporales</taxon>
        <taxon>Streptomycetaceae</taxon>
        <taxon>Streptomyces</taxon>
    </lineage>
</organism>
<name>A0A117PZ20_9ACTN</name>
<dbReference type="RefSeq" id="WP_067136072.1">
    <property type="nucleotide sequence ID" value="NZ_KQ948233.1"/>
</dbReference>
<evidence type="ECO:0000256" key="3">
    <source>
        <dbReference type="ARBA" id="ARBA00023125"/>
    </source>
</evidence>
<dbReference type="GO" id="GO:0032993">
    <property type="term" value="C:protein-DNA complex"/>
    <property type="evidence" value="ECO:0007669"/>
    <property type="project" value="TreeGrafter"/>
</dbReference>
<gene>
    <name evidence="6" type="ORF">AQI95_40795</name>
</gene>
<dbReference type="Proteomes" id="UP000053127">
    <property type="component" value="Unassembled WGS sequence"/>
</dbReference>
<keyword evidence="4" id="KW-0804">Transcription</keyword>
<dbReference type="InterPro" id="IPR036390">
    <property type="entry name" value="WH_DNA-bd_sf"/>
</dbReference>
<dbReference type="SUPFAM" id="SSF46785">
    <property type="entry name" value="Winged helix' DNA-binding domain"/>
    <property type="match status" value="1"/>
</dbReference>
<evidence type="ECO:0000259" key="5">
    <source>
        <dbReference type="PROSITE" id="PS50931"/>
    </source>
</evidence>
<dbReference type="EMBL" id="LMWN01000068">
    <property type="protein sequence ID" value="KUM99125.1"/>
    <property type="molecule type" value="Genomic_DNA"/>
</dbReference>
<feature type="domain" description="HTH lysR-type" evidence="5">
    <location>
        <begin position="2"/>
        <end position="59"/>
    </location>
</feature>
<dbReference type="STRING" id="67386.AQI95_40795"/>
<protein>
    <recommendedName>
        <fullName evidence="5">HTH lysR-type domain-containing protein</fullName>
    </recommendedName>
</protein>
<dbReference type="OrthoDB" id="79118at2"/>
<comment type="caution">
    <text evidence="6">The sequence shown here is derived from an EMBL/GenBank/DDBJ whole genome shotgun (WGS) entry which is preliminary data.</text>
</comment>
<evidence type="ECO:0000256" key="1">
    <source>
        <dbReference type="ARBA" id="ARBA00009437"/>
    </source>
</evidence>
<keyword evidence="3" id="KW-0238">DNA-binding</keyword>
<evidence type="ECO:0000256" key="4">
    <source>
        <dbReference type="ARBA" id="ARBA00023163"/>
    </source>
</evidence>
<accession>A0A117PZ20</accession>
<dbReference type="Pfam" id="PF03466">
    <property type="entry name" value="LysR_substrate"/>
    <property type="match status" value="1"/>
</dbReference>
<keyword evidence="7" id="KW-1185">Reference proteome</keyword>
<dbReference type="PANTHER" id="PTHR30346">
    <property type="entry name" value="TRANSCRIPTIONAL DUAL REGULATOR HCAR-RELATED"/>
    <property type="match status" value="1"/>
</dbReference>
<dbReference type="PANTHER" id="PTHR30346:SF0">
    <property type="entry name" value="HCA OPERON TRANSCRIPTIONAL ACTIVATOR HCAR"/>
    <property type="match status" value="1"/>
</dbReference>
<evidence type="ECO:0000313" key="6">
    <source>
        <dbReference type="EMBL" id="KUM99125.1"/>
    </source>
</evidence>
<dbReference type="GO" id="GO:0003677">
    <property type="term" value="F:DNA binding"/>
    <property type="evidence" value="ECO:0007669"/>
    <property type="project" value="UniProtKB-KW"/>
</dbReference>
<dbReference type="SUPFAM" id="SSF53850">
    <property type="entry name" value="Periplasmic binding protein-like II"/>
    <property type="match status" value="1"/>
</dbReference>
<dbReference type="GO" id="GO:0003700">
    <property type="term" value="F:DNA-binding transcription factor activity"/>
    <property type="evidence" value="ECO:0007669"/>
    <property type="project" value="InterPro"/>
</dbReference>
<dbReference type="PROSITE" id="PS50931">
    <property type="entry name" value="HTH_LYSR"/>
    <property type="match status" value="1"/>
</dbReference>
<dbReference type="Gene3D" id="3.40.190.10">
    <property type="entry name" value="Periplasmic binding protein-like II"/>
    <property type="match status" value="2"/>
</dbReference>
<evidence type="ECO:0000313" key="7">
    <source>
        <dbReference type="Proteomes" id="UP000053127"/>
    </source>
</evidence>
<evidence type="ECO:0000256" key="2">
    <source>
        <dbReference type="ARBA" id="ARBA00023015"/>
    </source>
</evidence>
<dbReference type="AlphaFoldDB" id="A0A117PZ20"/>
<keyword evidence="2" id="KW-0805">Transcription regulation</keyword>
<dbReference type="InterPro" id="IPR005119">
    <property type="entry name" value="LysR_subst-bd"/>
</dbReference>
<dbReference type="Gene3D" id="1.10.10.10">
    <property type="entry name" value="Winged helix-like DNA-binding domain superfamily/Winged helix DNA-binding domain"/>
    <property type="match status" value="1"/>
</dbReference>
<reference evidence="6 7" key="1">
    <citation type="submission" date="2015-10" db="EMBL/GenBank/DDBJ databases">
        <title>Draft genome sequence of Streptomyces yokosukanensis DSM 40224, type strain for the species Streptomyces yokosukanensis.</title>
        <authorList>
            <person name="Ruckert C."/>
            <person name="Winkler A."/>
            <person name="Kalinowski J."/>
            <person name="Kampfer P."/>
            <person name="Glaeser S."/>
        </authorList>
    </citation>
    <scope>NUCLEOTIDE SEQUENCE [LARGE SCALE GENOMIC DNA]</scope>
    <source>
        <strain evidence="6 7">DSM 40224</strain>
    </source>
</reference>
<comment type="similarity">
    <text evidence="1">Belongs to the LysR transcriptional regulatory family.</text>
</comment>
<dbReference type="Pfam" id="PF00126">
    <property type="entry name" value="HTH_1"/>
    <property type="match status" value="1"/>
</dbReference>
<proteinExistence type="inferred from homology"/>
<dbReference type="InterPro" id="IPR000847">
    <property type="entry name" value="LysR_HTH_N"/>
</dbReference>